<feature type="compositionally biased region" description="Basic and acidic residues" evidence="1">
    <location>
        <begin position="34"/>
        <end position="48"/>
    </location>
</feature>
<name>A0A564YVK5_HYMDI</name>
<feature type="compositionally biased region" description="Polar residues" evidence="1">
    <location>
        <begin position="17"/>
        <end position="32"/>
    </location>
</feature>
<feature type="non-terminal residue" evidence="2">
    <location>
        <position position="129"/>
    </location>
</feature>
<evidence type="ECO:0000313" key="3">
    <source>
        <dbReference type="Proteomes" id="UP000321570"/>
    </source>
</evidence>
<dbReference type="AlphaFoldDB" id="A0A564YVK5"/>
<organism evidence="2 3">
    <name type="scientific">Hymenolepis diminuta</name>
    <name type="common">Rat tapeworm</name>
    <dbReference type="NCBI Taxonomy" id="6216"/>
    <lineage>
        <taxon>Eukaryota</taxon>
        <taxon>Metazoa</taxon>
        <taxon>Spiralia</taxon>
        <taxon>Lophotrochozoa</taxon>
        <taxon>Platyhelminthes</taxon>
        <taxon>Cestoda</taxon>
        <taxon>Eucestoda</taxon>
        <taxon>Cyclophyllidea</taxon>
        <taxon>Hymenolepididae</taxon>
        <taxon>Hymenolepis</taxon>
    </lineage>
</organism>
<evidence type="ECO:0000256" key="1">
    <source>
        <dbReference type="SAM" id="MobiDB-lite"/>
    </source>
</evidence>
<dbReference type="Proteomes" id="UP000321570">
    <property type="component" value="Unassembled WGS sequence"/>
</dbReference>
<feature type="compositionally biased region" description="Polar residues" evidence="1">
    <location>
        <begin position="54"/>
        <end position="64"/>
    </location>
</feature>
<proteinExistence type="predicted"/>
<feature type="region of interest" description="Disordered" evidence="1">
    <location>
        <begin position="16"/>
        <end position="108"/>
    </location>
</feature>
<keyword evidence="3" id="KW-1185">Reference proteome</keyword>
<protein>
    <submittedName>
        <fullName evidence="2">Uncharacterized protein</fullName>
    </submittedName>
</protein>
<feature type="compositionally biased region" description="Polar residues" evidence="1">
    <location>
        <begin position="71"/>
        <end position="108"/>
    </location>
</feature>
<gene>
    <name evidence="2" type="ORF">WMSIL1_LOCUS10107</name>
</gene>
<accession>A0A564YVK5</accession>
<sequence length="129" mass="14309">MRDIFHLPIPLCEEENFAQTSDSPHKSSTSEASVKLRTDETVRSESDLGRSNVLIPTSDCSPTASIREDNAQTSNFSPWTSTTEPSTNVKTARQSKYPHKTNTQSQMGKFQGPFGITLLEKVYGREGNL</sequence>
<evidence type="ECO:0000313" key="2">
    <source>
        <dbReference type="EMBL" id="VUZ51317.1"/>
    </source>
</evidence>
<dbReference type="EMBL" id="CABIJS010000443">
    <property type="protein sequence ID" value="VUZ51317.1"/>
    <property type="molecule type" value="Genomic_DNA"/>
</dbReference>
<reference evidence="2 3" key="1">
    <citation type="submission" date="2019-07" db="EMBL/GenBank/DDBJ databases">
        <authorList>
            <person name="Jastrzebski P J."/>
            <person name="Paukszto L."/>
            <person name="Jastrzebski P J."/>
        </authorList>
    </citation>
    <scope>NUCLEOTIDE SEQUENCE [LARGE SCALE GENOMIC DNA]</scope>
    <source>
        <strain evidence="2 3">WMS-il1</strain>
    </source>
</reference>